<keyword evidence="3 6" id="KW-0812">Transmembrane</keyword>
<feature type="transmembrane region" description="Helical" evidence="6">
    <location>
        <begin position="122"/>
        <end position="143"/>
    </location>
</feature>
<dbReference type="Gene3D" id="1.20.1250.20">
    <property type="entry name" value="MFS general substrate transporter like domains"/>
    <property type="match status" value="1"/>
</dbReference>
<dbReference type="eggNOG" id="KOG2615">
    <property type="taxonomic scope" value="Eukaryota"/>
</dbReference>
<dbReference type="PANTHER" id="PTHR23504:SF28">
    <property type="entry name" value="OS12G0133000 PROTEIN"/>
    <property type="match status" value="1"/>
</dbReference>
<organism evidence="7">
    <name type="scientific">Oryza glumipatula</name>
    <dbReference type="NCBI Taxonomy" id="40148"/>
    <lineage>
        <taxon>Eukaryota</taxon>
        <taxon>Viridiplantae</taxon>
        <taxon>Streptophyta</taxon>
        <taxon>Embryophyta</taxon>
        <taxon>Tracheophyta</taxon>
        <taxon>Spermatophyta</taxon>
        <taxon>Magnoliopsida</taxon>
        <taxon>Liliopsida</taxon>
        <taxon>Poales</taxon>
        <taxon>Poaceae</taxon>
        <taxon>BOP clade</taxon>
        <taxon>Oryzoideae</taxon>
        <taxon>Oryzeae</taxon>
        <taxon>Oryzinae</taxon>
        <taxon>Oryza</taxon>
    </lineage>
</organism>
<keyword evidence="8" id="KW-1185">Reference proteome</keyword>
<dbReference type="PANTHER" id="PTHR23504">
    <property type="entry name" value="MAJOR FACILITATOR SUPERFAMILY DOMAIN-CONTAINING PROTEIN 10"/>
    <property type="match status" value="1"/>
</dbReference>
<keyword evidence="5 6" id="KW-0472">Membrane</keyword>
<reference evidence="7" key="1">
    <citation type="submission" date="2015-04" db="UniProtKB">
        <authorList>
            <consortium name="EnsemblPlants"/>
        </authorList>
    </citation>
    <scope>IDENTIFICATION</scope>
</reference>
<dbReference type="SUPFAM" id="SSF103473">
    <property type="entry name" value="MFS general substrate transporter"/>
    <property type="match status" value="1"/>
</dbReference>
<dbReference type="Proteomes" id="UP000026961">
    <property type="component" value="Chromosome 11"/>
</dbReference>
<evidence type="ECO:0008006" key="9">
    <source>
        <dbReference type="Google" id="ProtNLM"/>
    </source>
</evidence>
<feature type="transmembrane region" description="Helical" evidence="6">
    <location>
        <begin position="284"/>
        <end position="307"/>
    </location>
</feature>
<name>A0A0E0BEZ7_9ORYZ</name>
<dbReference type="InterPro" id="IPR036259">
    <property type="entry name" value="MFS_trans_sf"/>
</dbReference>
<keyword evidence="4 6" id="KW-1133">Transmembrane helix</keyword>
<evidence type="ECO:0000256" key="6">
    <source>
        <dbReference type="SAM" id="Phobius"/>
    </source>
</evidence>
<evidence type="ECO:0000256" key="1">
    <source>
        <dbReference type="ARBA" id="ARBA00004141"/>
    </source>
</evidence>
<reference evidence="7" key="2">
    <citation type="submission" date="2018-05" db="EMBL/GenBank/DDBJ databases">
        <title>OgluRS3 (Oryza glumaepatula Reference Sequence Version 3).</title>
        <authorList>
            <person name="Zhang J."/>
            <person name="Kudrna D."/>
            <person name="Lee S."/>
            <person name="Talag J."/>
            <person name="Welchert J."/>
            <person name="Wing R.A."/>
        </authorList>
    </citation>
    <scope>NUCLEOTIDE SEQUENCE [LARGE SCALE GENOMIC DNA]</scope>
</reference>
<evidence type="ECO:0000256" key="4">
    <source>
        <dbReference type="ARBA" id="ARBA00022989"/>
    </source>
</evidence>
<evidence type="ECO:0000256" key="3">
    <source>
        <dbReference type="ARBA" id="ARBA00022692"/>
    </source>
</evidence>
<evidence type="ECO:0000313" key="7">
    <source>
        <dbReference type="EnsemblPlants" id="OGLUM11G01880.1"/>
    </source>
</evidence>
<feature type="transmembrane region" description="Helical" evidence="6">
    <location>
        <begin position="259"/>
        <end position="278"/>
    </location>
</feature>
<dbReference type="Pfam" id="PF07690">
    <property type="entry name" value="MFS_1"/>
    <property type="match status" value="1"/>
</dbReference>
<feature type="transmembrane region" description="Helical" evidence="6">
    <location>
        <begin position="328"/>
        <end position="347"/>
    </location>
</feature>
<accession>A0A0E0BEZ7</accession>
<evidence type="ECO:0000313" key="8">
    <source>
        <dbReference type="Proteomes" id="UP000026961"/>
    </source>
</evidence>
<evidence type="ECO:0000256" key="5">
    <source>
        <dbReference type="ARBA" id="ARBA00023136"/>
    </source>
</evidence>
<dbReference type="EnsemblPlants" id="OGLUM11G01880.1">
    <property type="protein sequence ID" value="OGLUM11G01880.1"/>
    <property type="gene ID" value="OGLUM11G01880"/>
</dbReference>
<keyword evidence="2" id="KW-0813">Transport</keyword>
<dbReference type="GO" id="GO:0022857">
    <property type="term" value="F:transmembrane transporter activity"/>
    <property type="evidence" value="ECO:0007669"/>
    <property type="project" value="InterPro"/>
</dbReference>
<dbReference type="GO" id="GO:0016020">
    <property type="term" value="C:membrane"/>
    <property type="evidence" value="ECO:0007669"/>
    <property type="project" value="UniProtKB-SubCell"/>
</dbReference>
<protein>
    <recommendedName>
        <fullName evidence="9">Major facilitator superfamily (MFS) profile domain-containing protein</fullName>
    </recommendedName>
</protein>
<feature type="transmembrane region" description="Helical" evidence="6">
    <location>
        <begin position="184"/>
        <end position="208"/>
    </location>
</feature>
<dbReference type="InterPro" id="IPR011701">
    <property type="entry name" value="MFS"/>
</dbReference>
<dbReference type="AlphaFoldDB" id="A0A0E0BEZ7"/>
<evidence type="ECO:0000256" key="2">
    <source>
        <dbReference type="ARBA" id="ARBA00022448"/>
    </source>
</evidence>
<feature type="transmembrane region" description="Helical" evidence="6">
    <location>
        <begin position="228"/>
        <end position="247"/>
    </location>
</feature>
<dbReference type="Gramene" id="OGLUM11G01880.1">
    <property type="protein sequence ID" value="OGLUM11G01880.1"/>
    <property type="gene ID" value="OGLUM11G01880"/>
</dbReference>
<feature type="transmembrane region" description="Helical" evidence="6">
    <location>
        <begin position="359"/>
        <end position="377"/>
    </location>
</feature>
<proteinExistence type="predicted"/>
<comment type="subcellular location">
    <subcellularLocation>
        <location evidence="1">Membrane</location>
        <topology evidence="1">Multi-pass membrane protein</topology>
    </subcellularLocation>
</comment>
<dbReference type="HOGENOM" id="CLU_001265_54_2_1"/>
<sequence>MGSSEEEAAAPLLLPPAAAAEERCPGCVQEQRKLYQSRASSLSSTSWVIFNTLFGLSTKYWMALTTRFVLGALNGLLAPIKVNTAWGLGLVVGPALGGYLAQPVEKYPHIFSKESVFGRFPYLLPCLGVSLFAAIVLISCIWLPETIHKHKSPEKDIKRIKELPLQQAYWDSPRKKSLLQNWPWMSTMISYCFFGLHDTAYSEILSLWAVSDRKYGGLSFSSEDIGQVLAAAGASLLAYQLIFYHWVHKFLGPIISLRIASALSILILSTYPFMTYLSGTGLSFALYSAAMMKSALAITISTGISLLQNNAVLQEHRGTANGVSTTAMSFFKAIAPVGGGVLFSWAQKRQDAFFFPGDQVVFLMLNVVELIGLIFTFEPFMVLPAASDECS</sequence>